<sequence>MEEKNQRHYFLPSNRFSNTKKPQFTKSIFYGIQFVGLVLHISRCIKMLKTVLALGRLVTILGRSWTICSALPKRGRRDEMGILYYCKHLQRINFSIKLCLYYSIVKQEGNNYLCKFGVWKLDGLLFE</sequence>
<evidence type="ECO:0000313" key="1">
    <source>
        <dbReference type="Proteomes" id="UP000887565"/>
    </source>
</evidence>
<organism evidence="1 2">
    <name type="scientific">Romanomermis culicivorax</name>
    <name type="common">Nematode worm</name>
    <dbReference type="NCBI Taxonomy" id="13658"/>
    <lineage>
        <taxon>Eukaryota</taxon>
        <taxon>Metazoa</taxon>
        <taxon>Ecdysozoa</taxon>
        <taxon>Nematoda</taxon>
        <taxon>Enoplea</taxon>
        <taxon>Dorylaimia</taxon>
        <taxon>Mermithida</taxon>
        <taxon>Mermithoidea</taxon>
        <taxon>Mermithidae</taxon>
        <taxon>Romanomermis</taxon>
    </lineage>
</organism>
<dbReference type="WBParaSite" id="nRc.2.0.1.t02410-RA">
    <property type="protein sequence ID" value="nRc.2.0.1.t02410-RA"/>
    <property type="gene ID" value="nRc.2.0.1.g02410"/>
</dbReference>
<dbReference type="AlphaFoldDB" id="A0A915HLQ5"/>
<reference evidence="2" key="1">
    <citation type="submission" date="2022-11" db="UniProtKB">
        <authorList>
            <consortium name="WormBaseParasite"/>
        </authorList>
    </citation>
    <scope>IDENTIFICATION</scope>
</reference>
<protein>
    <submittedName>
        <fullName evidence="2">Uncharacterized protein</fullName>
    </submittedName>
</protein>
<dbReference type="Proteomes" id="UP000887565">
    <property type="component" value="Unplaced"/>
</dbReference>
<accession>A0A915HLQ5</accession>
<proteinExistence type="predicted"/>
<keyword evidence="1" id="KW-1185">Reference proteome</keyword>
<name>A0A915HLQ5_ROMCU</name>
<evidence type="ECO:0000313" key="2">
    <source>
        <dbReference type="WBParaSite" id="nRc.2.0.1.t02410-RA"/>
    </source>
</evidence>